<dbReference type="HOGENOM" id="CLU_1512853_0_0_1"/>
<feature type="compositionally biased region" description="Basic and acidic residues" evidence="1">
    <location>
        <begin position="101"/>
        <end position="117"/>
    </location>
</feature>
<reference evidence="2" key="2">
    <citation type="submission" date="2018-05" db="EMBL/GenBank/DDBJ databases">
        <title>OgluRS3 (Oryza glumaepatula Reference Sequence Version 3).</title>
        <authorList>
            <person name="Zhang J."/>
            <person name="Kudrna D."/>
            <person name="Lee S."/>
            <person name="Talag J."/>
            <person name="Welchert J."/>
            <person name="Wing R.A."/>
        </authorList>
    </citation>
    <scope>NUCLEOTIDE SEQUENCE [LARGE SCALE GENOMIC DNA]</scope>
</reference>
<feature type="compositionally biased region" description="Basic residues" evidence="1">
    <location>
        <begin position="80"/>
        <end position="93"/>
    </location>
</feature>
<dbReference type="Gramene" id="OGLUM02G11930.1">
    <property type="protein sequence ID" value="OGLUM02G11930.1"/>
    <property type="gene ID" value="OGLUM02G11930"/>
</dbReference>
<proteinExistence type="predicted"/>
<dbReference type="Proteomes" id="UP000026961">
    <property type="component" value="Chromosome 2"/>
</dbReference>
<protein>
    <submittedName>
        <fullName evidence="2">Uncharacterized protein</fullName>
    </submittedName>
</protein>
<sequence length="178" mass="19947">MHAPFCIFVEHLNKCSTLYNSVIYSFTLPLALAASIDELDAPADVLAAPHVRHHLANVVVVPPRRALVVRRRVEARLRRRHPRARRVRHRRGRLLLPPRPPRHDPRPQPREPLRDVAEGGEAGGEQRVAGAEQVHLAQRPHVVRRVAHPLQPLVARLVHATAAATELVADLLVVPRAQ</sequence>
<dbReference type="EnsemblPlants" id="OGLUM02G11930.1">
    <property type="protein sequence ID" value="OGLUM02G11930.1"/>
    <property type="gene ID" value="OGLUM02G11930"/>
</dbReference>
<name>A0A0D9YQD1_9ORYZ</name>
<organism evidence="2">
    <name type="scientific">Oryza glumipatula</name>
    <dbReference type="NCBI Taxonomy" id="40148"/>
    <lineage>
        <taxon>Eukaryota</taxon>
        <taxon>Viridiplantae</taxon>
        <taxon>Streptophyta</taxon>
        <taxon>Embryophyta</taxon>
        <taxon>Tracheophyta</taxon>
        <taxon>Spermatophyta</taxon>
        <taxon>Magnoliopsida</taxon>
        <taxon>Liliopsida</taxon>
        <taxon>Poales</taxon>
        <taxon>Poaceae</taxon>
        <taxon>BOP clade</taxon>
        <taxon>Oryzoideae</taxon>
        <taxon>Oryzeae</taxon>
        <taxon>Oryzinae</taxon>
        <taxon>Oryza</taxon>
    </lineage>
</organism>
<evidence type="ECO:0000313" key="3">
    <source>
        <dbReference type="Proteomes" id="UP000026961"/>
    </source>
</evidence>
<evidence type="ECO:0000256" key="1">
    <source>
        <dbReference type="SAM" id="MobiDB-lite"/>
    </source>
</evidence>
<feature type="region of interest" description="Disordered" evidence="1">
    <location>
        <begin position="80"/>
        <end position="127"/>
    </location>
</feature>
<evidence type="ECO:0000313" key="2">
    <source>
        <dbReference type="EnsemblPlants" id="OGLUM02G11930.1"/>
    </source>
</evidence>
<dbReference type="AlphaFoldDB" id="A0A0D9YQD1"/>
<reference evidence="2" key="1">
    <citation type="submission" date="2015-04" db="UniProtKB">
        <authorList>
            <consortium name="EnsemblPlants"/>
        </authorList>
    </citation>
    <scope>IDENTIFICATION</scope>
</reference>
<accession>A0A0D9YQD1</accession>
<keyword evidence="3" id="KW-1185">Reference proteome</keyword>